<proteinExistence type="predicted"/>
<dbReference type="PANTHER" id="PTHR34301">
    <property type="entry name" value="DNA-BINDING PROTEIN-RELATED"/>
    <property type="match status" value="1"/>
</dbReference>
<dbReference type="InterPro" id="IPR027417">
    <property type="entry name" value="P-loop_NTPase"/>
</dbReference>
<dbReference type="STRING" id="897.B2D07_02495"/>
<organism evidence="1 2">
    <name type="scientific">Desulfococcus multivorans DSM 2059</name>
    <dbReference type="NCBI Taxonomy" id="1121405"/>
    <lineage>
        <taxon>Bacteria</taxon>
        <taxon>Pseudomonadati</taxon>
        <taxon>Thermodesulfobacteriota</taxon>
        <taxon>Desulfobacteria</taxon>
        <taxon>Desulfobacterales</taxon>
        <taxon>Desulfococcaceae</taxon>
        <taxon>Desulfococcus</taxon>
    </lineage>
</organism>
<gene>
    <name evidence="1" type="ORF">dsmv_3511</name>
</gene>
<protein>
    <submittedName>
        <fullName evidence="1">Uncharacterized protein</fullName>
    </submittedName>
</protein>
<dbReference type="Proteomes" id="UP000014977">
    <property type="component" value="Unassembled WGS sequence"/>
</dbReference>
<comment type="caution">
    <text evidence="1">The sequence shown here is derived from an EMBL/GenBank/DDBJ whole genome shotgun (WGS) entry which is preliminary data.</text>
</comment>
<dbReference type="EMBL" id="ATHJ01000128">
    <property type="protein sequence ID" value="EPR33255.1"/>
    <property type="molecule type" value="Genomic_DNA"/>
</dbReference>
<dbReference type="SUPFAM" id="SSF52540">
    <property type="entry name" value="P-loop containing nucleoside triphosphate hydrolases"/>
    <property type="match status" value="1"/>
</dbReference>
<reference evidence="1 2" key="1">
    <citation type="journal article" date="2013" name="Genome Announc.">
        <title>Draft genome sequences for three mercury-methylating, sulfate-reducing bacteria.</title>
        <authorList>
            <person name="Brown S.D."/>
            <person name="Hurt R.A.Jr."/>
            <person name="Gilmour C.C."/>
            <person name="Elias D.A."/>
        </authorList>
    </citation>
    <scope>NUCLEOTIDE SEQUENCE [LARGE SCALE GENOMIC DNA]</scope>
    <source>
        <strain evidence="1 2">DSM 2059</strain>
    </source>
</reference>
<dbReference type="RefSeq" id="WP_020878667.1">
    <property type="nucleotide sequence ID" value="NZ_ATHJ01000128.1"/>
</dbReference>
<dbReference type="Gene3D" id="3.40.50.300">
    <property type="entry name" value="P-loop containing nucleotide triphosphate hydrolases"/>
    <property type="match status" value="1"/>
</dbReference>
<dbReference type="PANTHER" id="PTHR34301:SF8">
    <property type="entry name" value="ATPASE DOMAIN-CONTAINING PROTEIN"/>
    <property type="match status" value="1"/>
</dbReference>
<dbReference type="OrthoDB" id="9811804at2"/>
<dbReference type="PATRIC" id="fig|1121405.3.peg.4110"/>
<sequence length="653" mass="74561">MSIEIEMNELLDRFRSSADGLFAVYGRYSESFEGGIYICAIAKPTKRMRATLSADRELLLVASSFTDQQQRTIKFIKREIEKAEGRYEKTIAIVIHKDPSGNQKLRNWGRDLGIAILPIYGNTAPSESKDLEKYLCYELYSHDPFDVTGPVSDDSNFFGRRDEAIDLARKLQKGQIRSCLGIRKVGKTSIINRVIHEIKRSYECNCLMVDCSRDDVWELNAARLLNSINGSVEAMIQGYLGYISIMPIIDSIDIKLARDKLQKSILSCKNPVILIFDEIDYITPGSPTNPEWSTEFNILWRNLRSIYQECDRHRSTMSILIGGVSTHWFCVETINNIENAALSFIPEEYLSPMPERATIAMLKRLGKVAGLHFEESALSAIALATGNMPYWARKCGSYIHRQILTNDRPCKVDLNRVRPLIDSFVMEEGSAIAEVALCHLFRVNPDLKNAAAKCSKGLSDSVSEPLKRRLRRYGVLDHKGDLSGQMISHTFCSLQLEECKIMRDTSEEHQKLNLGLNEWAEEIASLSKRRNIIESRLRNIALNFLRFDSLNSGRQHEVKDRIIKVLSKTQQPEVQHLSAEEAMGKLTWKNLSELIAREWPLFERLFGDKSEFKKNADIINDRFDAHAKPADQADIALYRRSLSFIEERISKIY</sequence>
<dbReference type="AlphaFoldDB" id="S7T9Q4"/>
<name>S7T9Q4_DESML</name>
<evidence type="ECO:0000313" key="1">
    <source>
        <dbReference type="EMBL" id="EPR33255.1"/>
    </source>
</evidence>
<accession>S7T9Q4</accession>
<evidence type="ECO:0000313" key="2">
    <source>
        <dbReference type="Proteomes" id="UP000014977"/>
    </source>
</evidence>
<dbReference type="eggNOG" id="COG1672">
    <property type="taxonomic scope" value="Bacteria"/>
</dbReference>
<keyword evidence="2" id="KW-1185">Reference proteome</keyword>